<comment type="similarity">
    <text evidence="1">Belongs to the short-chain dehydrogenases/reductases (SDR) family.</text>
</comment>
<dbReference type="PANTHER" id="PTHR43313:SF1">
    <property type="entry name" value="3BETA-HYDROXYSTEROID DEHYDROGENASE DHS-16"/>
    <property type="match status" value="1"/>
</dbReference>
<dbReference type="InterPro" id="IPR036291">
    <property type="entry name" value="NAD(P)-bd_dom_sf"/>
</dbReference>
<name>A0A117I3W7_9MYCO</name>
<dbReference type="Proteomes" id="UP000069620">
    <property type="component" value="Unassembled WGS sequence"/>
</dbReference>
<dbReference type="Pfam" id="PF00106">
    <property type="entry name" value="adh_short"/>
    <property type="match status" value="1"/>
</dbReference>
<dbReference type="InterPro" id="IPR002347">
    <property type="entry name" value="SDR_fam"/>
</dbReference>
<dbReference type="InterPro" id="IPR057326">
    <property type="entry name" value="KR_dom"/>
</dbReference>
<dbReference type="SMART" id="SM00822">
    <property type="entry name" value="PKS_KR"/>
    <property type="match status" value="1"/>
</dbReference>
<dbReference type="PANTHER" id="PTHR43313">
    <property type="entry name" value="SHORT-CHAIN DEHYDROGENASE/REDUCTASE FAMILY 9C"/>
    <property type="match status" value="1"/>
</dbReference>
<evidence type="ECO:0000259" key="2">
    <source>
        <dbReference type="SMART" id="SM00822"/>
    </source>
</evidence>
<accession>A0A117I3W7</accession>
<proteinExistence type="inferred from homology"/>
<dbReference type="Gene3D" id="3.40.50.720">
    <property type="entry name" value="NAD(P)-binding Rossmann-like Domain"/>
    <property type="match status" value="1"/>
</dbReference>
<dbReference type="GO" id="GO:0008202">
    <property type="term" value="P:steroid metabolic process"/>
    <property type="evidence" value="ECO:0007669"/>
    <property type="project" value="TreeGrafter"/>
</dbReference>
<organism evidence="3 4">
    <name type="scientific">Mycolicibacterium brisbanense</name>
    <dbReference type="NCBI Taxonomy" id="146020"/>
    <lineage>
        <taxon>Bacteria</taxon>
        <taxon>Bacillati</taxon>
        <taxon>Actinomycetota</taxon>
        <taxon>Actinomycetes</taxon>
        <taxon>Mycobacteriales</taxon>
        <taxon>Mycobacteriaceae</taxon>
        <taxon>Mycolicibacterium</taxon>
    </lineage>
</organism>
<dbReference type="PRINTS" id="PR00081">
    <property type="entry name" value="GDHRDH"/>
</dbReference>
<reference evidence="4" key="1">
    <citation type="journal article" date="2016" name="Genome Announc.">
        <title>Draft Genome Sequences of Five Rapidly Growing Mycobacterium Species, M. thermoresistibile, M. fortuitum subsp. acetamidolyticum, M. canariasense, M. brisbanense, and M. novocastrense.</title>
        <authorList>
            <person name="Katahira K."/>
            <person name="Ogura Y."/>
            <person name="Gotoh Y."/>
            <person name="Hayashi T."/>
        </authorList>
    </citation>
    <scope>NUCLEOTIDE SEQUENCE [LARGE SCALE GENOMIC DNA]</scope>
    <source>
        <strain evidence="4">JCM15654</strain>
    </source>
</reference>
<protein>
    <submittedName>
        <fullName evidence="3">Short-chain alcohol dehydrogenase</fullName>
    </submittedName>
</protein>
<dbReference type="STRING" id="146020.RMCB_0110"/>
<evidence type="ECO:0000256" key="1">
    <source>
        <dbReference type="RuleBase" id="RU000363"/>
    </source>
</evidence>
<gene>
    <name evidence="3" type="ORF">RMCB_0110</name>
</gene>
<dbReference type="GO" id="GO:0016491">
    <property type="term" value="F:oxidoreductase activity"/>
    <property type="evidence" value="ECO:0007669"/>
    <property type="project" value="TreeGrafter"/>
</dbReference>
<dbReference type="EMBL" id="BCSX01000002">
    <property type="protein sequence ID" value="GAS86014.1"/>
    <property type="molecule type" value="Genomic_DNA"/>
</dbReference>
<dbReference type="AlphaFoldDB" id="A0A117I3W7"/>
<dbReference type="RefSeq" id="WP_062827192.1">
    <property type="nucleotide sequence ID" value="NZ_BCSX01000002.1"/>
</dbReference>
<reference evidence="4" key="2">
    <citation type="submission" date="2016-02" db="EMBL/GenBank/DDBJ databases">
        <title>Draft genome sequence of five rapidly growing Mycobacterium species.</title>
        <authorList>
            <person name="Katahira K."/>
            <person name="Gotou Y."/>
            <person name="Iida K."/>
            <person name="Ogura Y."/>
            <person name="Hayashi T."/>
        </authorList>
    </citation>
    <scope>NUCLEOTIDE SEQUENCE [LARGE SCALE GENOMIC DNA]</scope>
    <source>
        <strain evidence="4">JCM15654</strain>
    </source>
</reference>
<dbReference type="OrthoDB" id="9792003at2"/>
<sequence>MPSVLVTGAARGIGRAIVEHLAANGWDVVAGVRSEADAASVAAIDPHHVSTVILDVTNPAHIDALEAALPPRLDAVVNNAGIVVAGPVEVLSSDDWRKQLEVNVIGQFSVTRAVLPKLRESRGRVIFISSVNGQLSSPMLGAYAASKFALEAGAEALRIELRPWRIPVVVVEPAQTDTDMWRKADDMVVEVEAATPPAQRALYAKHIEGMKKFIPVSKRLAVPPAKVVAVVEEALTARTPRARYVVGLGTKVQVAVMRNTPAAVRDRIVARVFGVPGRA</sequence>
<keyword evidence="4" id="KW-1185">Reference proteome</keyword>
<comment type="caution">
    <text evidence="3">The sequence shown here is derived from an EMBL/GenBank/DDBJ whole genome shotgun (WGS) entry which is preliminary data.</text>
</comment>
<dbReference type="PRINTS" id="PR00080">
    <property type="entry name" value="SDRFAMILY"/>
</dbReference>
<dbReference type="SUPFAM" id="SSF51735">
    <property type="entry name" value="NAD(P)-binding Rossmann-fold domains"/>
    <property type="match status" value="1"/>
</dbReference>
<evidence type="ECO:0000313" key="4">
    <source>
        <dbReference type="Proteomes" id="UP000069620"/>
    </source>
</evidence>
<feature type="domain" description="Ketoreductase" evidence="2">
    <location>
        <begin position="2"/>
        <end position="184"/>
    </location>
</feature>
<evidence type="ECO:0000313" key="3">
    <source>
        <dbReference type="EMBL" id="GAS86014.1"/>
    </source>
</evidence>